<dbReference type="EMBL" id="JAZHYP010000001">
    <property type="protein sequence ID" value="MEN3322502.1"/>
    <property type="molecule type" value="Genomic_DNA"/>
</dbReference>
<feature type="domain" description="Methyltransferase type 11" evidence="1">
    <location>
        <begin position="139"/>
        <end position="185"/>
    </location>
</feature>
<keyword evidence="2" id="KW-0808">Transferase</keyword>
<evidence type="ECO:0000313" key="2">
    <source>
        <dbReference type="EMBL" id="MEN3322502.1"/>
    </source>
</evidence>
<dbReference type="SUPFAM" id="SSF53335">
    <property type="entry name" value="S-adenosyl-L-methionine-dependent methyltransferases"/>
    <property type="match status" value="1"/>
</dbReference>
<dbReference type="Gene3D" id="3.40.50.150">
    <property type="entry name" value="Vaccinia Virus protein VP39"/>
    <property type="match status" value="1"/>
</dbReference>
<reference evidence="2 3" key="1">
    <citation type="submission" date="2024-01" db="EMBL/GenBank/DDBJ databases">
        <title>Mariniflexile litorale sp. nov., isolated from the shallow sediments of the Sea of Japan.</title>
        <authorList>
            <person name="Romanenko L."/>
            <person name="Bystritskaya E."/>
            <person name="Isaeva M."/>
        </authorList>
    </citation>
    <scope>NUCLEOTIDE SEQUENCE [LARGE SCALE GENOMIC DNA]</scope>
    <source>
        <strain evidence="2 3">KCTC 32427</strain>
    </source>
</reference>
<dbReference type="GO" id="GO:0032259">
    <property type="term" value="P:methylation"/>
    <property type="evidence" value="ECO:0007669"/>
    <property type="project" value="UniProtKB-KW"/>
</dbReference>
<organism evidence="2 3">
    <name type="scientific">Mariniflexile soesokkakense</name>
    <dbReference type="NCBI Taxonomy" id="1343160"/>
    <lineage>
        <taxon>Bacteria</taxon>
        <taxon>Pseudomonadati</taxon>
        <taxon>Bacteroidota</taxon>
        <taxon>Flavobacteriia</taxon>
        <taxon>Flavobacteriales</taxon>
        <taxon>Flavobacteriaceae</taxon>
        <taxon>Mariniflexile</taxon>
    </lineage>
</organism>
<dbReference type="Proteomes" id="UP001416393">
    <property type="component" value="Unassembled WGS sequence"/>
</dbReference>
<keyword evidence="3" id="KW-1185">Reference proteome</keyword>
<evidence type="ECO:0000259" key="1">
    <source>
        <dbReference type="Pfam" id="PF08241"/>
    </source>
</evidence>
<accession>A0ABV0A8M3</accession>
<keyword evidence="2" id="KW-0489">Methyltransferase</keyword>
<name>A0ABV0A8M3_9FLAO</name>
<sequence length="310" mass="35737">MTIDNIFHPDTHSKLIEITESNYLFEDGTILPVHNGVPILFSSDSIFSIDDIVKAKATTQSSDYLNTSSTKNYIRRKLLPSLCTDFNIEKRYNRLVELCPNNGKVLVVGAGEKIDYYKNKFKNCEVITSDVHNQFKPDYVFDGHFIPFVNNTFDVVLAAQVIEHTINPWKFCQELQRVTKLGGILQIEAPHNFPYHAEPYDFYRFTYTGMRSLFPNCAVLKAEITEGNASVVAITLSNYFVNLSSKKLIRSGFLFVTRILFGWLKYLDKRQALPNRRTVSMPKGYAFTFKKDDVKRTSKELLKEFYTLKK</sequence>
<gene>
    <name evidence="2" type="ORF">VP395_02065</name>
</gene>
<proteinExistence type="predicted"/>
<dbReference type="Pfam" id="PF08241">
    <property type="entry name" value="Methyltransf_11"/>
    <property type="match status" value="1"/>
</dbReference>
<protein>
    <submittedName>
        <fullName evidence="2">Methyltransferase domain-containing protein</fullName>
    </submittedName>
</protein>
<dbReference type="InterPro" id="IPR029063">
    <property type="entry name" value="SAM-dependent_MTases_sf"/>
</dbReference>
<dbReference type="GO" id="GO:0008168">
    <property type="term" value="F:methyltransferase activity"/>
    <property type="evidence" value="ECO:0007669"/>
    <property type="project" value="UniProtKB-KW"/>
</dbReference>
<dbReference type="RefSeq" id="WP_346240048.1">
    <property type="nucleotide sequence ID" value="NZ_JAZHYP010000001.1"/>
</dbReference>
<evidence type="ECO:0000313" key="3">
    <source>
        <dbReference type="Proteomes" id="UP001416393"/>
    </source>
</evidence>
<dbReference type="InterPro" id="IPR013216">
    <property type="entry name" value="Methyltransf_11"/>
</dbReference>
<comment type="caution">
    <text evidence="2">The sequence shown here is derived from an EMBL/GenBank/DDBJ whole genome shotgun (WGS) entry which is preliminary data.</text>
</comment>